<keyword evidence="1" id="KW-1015">Disulfide bond</keyword>
<dbReference type="Proteomes" id="UP000424527">
    <property type="component" value="Unassembled WGS sequence"/>
</dbReference>
<feature type="signal peptide" evidence="2">
    <location>
        <begin position="1"/>
        <end position="19"/>
    </location>
</feature>
<protein>
    <recommendedName>
        <fullName evidence="3">C-type lectin domain-containing protein</fullName>
    </recommendedName>
</protein>
<dbReference type="SMART" id="SM00034">
    <property type="entry name" value="CLECT"/>
    <property type="match status" value="2"/>
</dbReference>
<feature type="domain" description="C-type lectin" evidence="3">
    <location>
        <begin position="154"/>
        <end position="260"/>
    </location>
</feature>
<dbReference type="InterPro" id="IPR001304">
    <property type="entry name" value="C-type_lectin-like"/>
</dbReference>
<dbReference type="PANTHER" id="PTHR45784:SF3">
    <property type="entry name" value="C-TYPE LECTIN DOMAIN FAMILY 4 MEMBER K-LIKE-RELATED"/>
    <property type="match status" value="1"/>
</dbReference>
<proteinExistence type="predicted"/>
<dbReference type="InterPro" id="IPR016186">
    <property type="entry name" value="C-type_lectin-like/link_sf"/>
</dbReference>
<sequence>MDKVLLLILAAAGLSAVSSHVKRNYHFVYEPKNISEARSYCREHYTDLASMDNMEDMENMRKLANKSELHSLPSYLVWIGLYDDMDSWKWSLADSSFYKHGETDFRRWLVGEPNNVGSKEHCVWMDGDGRWADDKCADRFQSICMNARGPDTTFFITSTPMTWPEAQSFCRTHHTDLASVKNMTENQRVKSMVPARQKVWIGLFREPWKWLDGSNSSFRYWKETEPNNGDKPEQCVAADFFDVGKWADWPCKERFAFVCYSPETVTKKVIRLKLKTNSSVDLNDPAVADKILAQFKQKLKDQGVDVDKVKLSWKKQPDGKVFFKQDQKQRKKRSTMRKKLEL</sequence>
<evidence type="ECO:0000256" key="2">
    <source>
        <dbReference type="SAM" id="SignalP"/>
    </source>
</evidence>
<comment type="caution">
    <text evidence="4">The sequence shown here is derived from an EMBL/GenBank/DDBJ whole genome shotgun (WGS) entry which is preliminary data.</text>
</comment>
<reference evidence="4 5" key="1">
    <citation type="submission" date="2019-07" db="EMBL/GenBank/DDBJ databases">
        <title>Chromosome genome assembly for large yellow croaker.</title>
        <authorList>
            <person name="Xiao S."/>
        </authorList>
    </citation>
    <scope>NUCLEOTIDE SEQUENCE [LARGE SCALE GENOMIC DNA]</scope>
    <source>
        <strain evidence="4">JMULYC20181020</strain>
        <tissue evidence="4">Muscle</tissue>
    </source>
</reference>
<feature type="domain" description="C-type lectin" evidence="3">
    <location>
        <begin position="20"/>
        <end position="145"/>
    </location>
</feature>
<dbReference type="Gene3D" id="3.10.100.10">
    <property type="entry name" value="Mannose-Binding Protein A, subunit A"/>
    <property type="match status" value="2"/>
</dbReference>
<evidence type="ECO:0000313" key="4">
    <source>
        <dbReference type="EMBL" id="KAE8280329.1"/>
    </source>
</evidence>
<dbReference type="AlphaFoldDB" id="A0A6G0HM58"/>
<name>A0A6G0HM58_LARCR</name>
<dbReference type="Pfam" id="PF00059">
    <property type="entry name" value="Lectin_C"/>
    <property type="match status" value="2"/>
</dbReference>
<evidence type="ECO:0000313" key="5">
    <source>
        <dbReference type="Proteomes" id="UP000424527"/>
    </source>
</evidence>
<evidence type="ECO:0000256" key="1">
    <source>
        <dbReference type="ARBA" id="ARBA00023157"/>
    </source>
</evidence>
<gene>
    <name evidence="4" type="ORF">D5F01_LYC20889</name>
</gene>
<keyword evidence="2" id="KW-0732">Signal</keyword>
<evidence type="ECO:0000259" key="3">
    <source>
        <dbReference type="PROSITE" id="PS50041"/>
    </source>
</evidence>
<dbReference type="PANTHER" id="PTHR45784">
    <property type="entry name" value="C-TYPE LECTIN DOMAIN FAMILY 20 MEMBER A-RELATED"/>
    <property type="match status" value="1"/>
</dbReference>
<dbReference type="PROSITE" id="PS00615">
    <property type="entry name" value="C_TYPE_LECTIN_1"/>
    <property type="match status" value="1"/>
</dbReference>
<dbReference type="PROSITE" id="PS50041">
    <property type="entry name" value="C_TYPE_LECTIN_2"/>
    <property type="match status" value="2"/>
</dbReference>
<dbReference type="EMBL" id="REGW02000021">
    <property type="protein sequence ID" value="KAE8280329.1"/>
    <property type="molecule type" value="Genomic_DNA"/>
</dbReference>
<organism evidence="4 5">
    <name type="scientific">Larimichthys crocea</name>
    <name type="common">Large yellow croaker</name>
    <name type="synonym">Pseudosciaena crocea</name>
    <dbReference type="NCBI Taxonomy" id="215358"/>
    <lineage>
        <taxon>Eukaryota</taxon>
        <taxon>Metazoa</taxon>
        <taxon>Chordata</taxon>
        <taxon>Craniata</taxon>
        <taxon>Vertebrata</taxon>
        <taxon>Euteleostomi</taxon>
        <taxon>Actinopterygii</taxon>
        <taxon>Neopterygii</taxon>
        <taxon>Teleostei</taxon>
        <taxon>Neoteleostei</taxon>
        <taxon>Acanthomorphata</taxon>
        <taxon>Eupercaria</taxon>
        <taxon>Sciaenidae</taxon>
        <taxon>Larimichthys</taxon>
    </lineage>
</organism>
<dbReference type="InterPro" id="IPR018378">
    <property type="entry name" value="C-type_lectin_CS"/>
</dbReference>
<dbReference type="InterPro" id="IPR016187">
    <property type="entry name" value="CTDL_fold"/>
</dbReference>
<dbReference type="SUPFAM" id="SSF56436">
    <property type="entry name" value="C-type lectin-like"/>
    <property type="match status" value="2"/>
</dbReference>
<feature type="chain" id="PRO_5026360974" description="C-type lectin domain-containing protein" evidence="2">
    <location>
        <begin position="20"/>
        <end position="342"/>
    </location>
</feature>
<accession>A0A6G0HM58</accession>
<keyword evidence="5" id="KW-1185">Reference proteome</keyword>